<sequence length="280" mass="28633">MYSLLVLGALTSSVIGQVVTFSNTTFTAPVTVGSVWPISFGAVNRQPVSIAFGNSSYAFQVVDGLTAPGTYNWNVVVPVNVVEGMYQLALVQGESDPVYSPPFSLVIPPEAADSTTDAPTTTIPFPTGAGAPMMTVTAIYLPPPMNITNNFYQTFIYYDEDCGCHQTSTCPPSEVPTATSMTTVTYSAVECGCTTTIEAPAAETVIPMAATMAPATNVPVAPTTAPAPPPAAVAPAATTTAAAPVPTTSASTLPAFTGSAYKLAGTSWAFLALAAALVLA</sequence>
<evidence type="ECO:0000313" key="2">
    <source>
        <dbReference type="EMBL" id="KAK5082822.1"/>
    </source>
</evidence>
<accession>A0AAN7Y4N9</accession>
<keyword evidence="1" id="KW-0732">Signal</keyword>
<protein>
    <recommendedName>
        <fullName evidence="4">Extracellular serine-threonine rich protein</fullName>
    </recommendedName>
</protein>
<feature type="signal peptide" evidence="1">
    <location>
        <begin position="1"/>
        <end position="16"/>
    </location>
</feature>
<name>A0AAN7Y4N9_9EURO</name>
<evidence type="ECO:0000256" key="1">
    <source>
        <dbReference type="SAM" id="SignalP"/>
    </source>
</evidence>
<comment type="caution">
    <text evidence="2">The sequence shown here is derived from an EMBL/GenBank/DDBJ whole genome shotgun (WGS) entry which is preliminary data.</text>
</comment>
<keyword evidence="3" id="KW-1185">Reference proteome</keyword>
<gene>
    <name evidence="2" type="ORF">LTR05_006703</name>
</gene>
<reference evidence="2 3" key="1">
    <citation type="submission" date="2023-08" db="EMBL/GenBank/DDBJ databases">
        <title>Black Yeasts Isolated from many extreme environments.</title>
        <authorList>
            <person name="Coleine C."/>
            <person name="Stajich J.E."/>
            <person name="Selbmann L."/>
        </authorList>
    </citation>
    <scope>NUCLEOTIDE SEQUENCE [LARGE SCALE GENOMIC DNA]</scope>
    <source>
        <strain evidence="2 3">CCFEE 5910</strain>
    </source>
</reference>
<evidence type="ECO:0008006" key="4">
    <source>
        <dbReference type="Google" id="ProtNLM"/>
    </source>
</evidence>
<dbReference type="AlphaFoldDB" id="A0AAN7Y4N9"/>
<evidence type="ECO:0000313" key="3">
    <source>
        <dbReference type="Proteomes" id="UP001309876"/>
    </source>
</evidence>
<feature type="chain" id="PRO_5043018558" description="Extracellular serine-threonine rich protein" evidence="1">
    <location>
        <begin position="17"/>
        <end position="280"/>
    </location>
</feature>
<proteinExistence type="predicted"/>
<dbReference type="Proteomes" id="UP001309876">
    <property type="component" value="Unassembled WGS sequence"/>
</dbReference>
<dbReference type="EMBL" id="JAVRRJ010000007">
    <property type="protein sequence ID" value="KAK5082822.1"/>
    <property type="molecule type" value="Genomic_DNA"/>
</dbReference>
<organism evidence="2 3">
    <name type="scientific">Lithohypha guttulata</name>
    <dbReference type="NCBI Taxonomy" id="1690604"/>
    <lineage>
        <taxon>Eukaryota</taxon>
        <taxon>Fungi</taxon>
        <taxon>Dikarya</taxon>
        <taxon>Ascomycota</taxon>
        <taxon>Pezizomycotina</taxon>
        <taxon>Eurotiomycetes</taxon>
        <taxon>Chaetothyriomycetidae</taxon>
        <taxon>Chaetothyriales</taxon>
        <taxon>Trichomeriaceae</taxon>
        <taxon>Lithohypha</taxon>
    </lineage>
</organism>